<feature type="compositionally biased region" description="Low complexity" evidence="8">
    <location>
        <begin position="101"/>
        <end position="113"/>
    </location>
</feature>
<dbReference type="InterPro" id="IPR050330">
    <property type="entry name" value="Bact_OuterMem_StrucFunc"/>
</dbReference>
<evidence type="ECO:0000256" key="8">
    <source>
        <dbReference type="SAM" id="MobiDB-lite"/>
    </source>
</evidence>
<feature type="compositionally biased region" description="Basic and acidic residues" evidence="8">
    <location>
        <begin position="115"/>
        <end position="127"/>
    </location>
</feature>
<keyword evidence="11" id="KW-1185">Reference proteome</keyword>
<feature type="compositionally biased region" description="Low complexity" evidence="8">
    <location>
        <begin position="143"/>
        <end position="165"/>
    </location>
</feature>
<evidence type="ECO:0000256" key="4">
    <source>
        <dbReference type="ARBA" id="ARBA00022692"/>
    </source>
</evidence>
<proteinExistence type="inferred from homology"/>
<dbReference type="PANTHER" id="PTHR30329:SF21">
    <property type="entry name" value="LIPOPROTEIN YIAD-RELATED"/>
    <property type="match status" value="1"/>
</dbReference>
<dbReference type="InterPro" id="IPR036737">
    <property type="entry name" value="OmpA-like_sf"/>
</dbReference>
<evidence type="ECO:0000313" key="11">
    <source>
        <dbReference type="Proteomes" id="UP000069935"/>
    </source>
</evidence>
<evidence type="ECO:0000256" key="3">
    <source>
        <dbReference type="ARBA" id="ARBA00022475"/>
    </source>
</evidence>
<dbReference type="Gene3D" id="3.30.1330.60">
    <property type="entry name" value="OmpA-like domain"/>
    <property type="match status" value="1"/>
</dbReference>
<sequence>MPRKTALPPIIVKRHLGGHEEEEHNGAWKLAYADFVTAMMTFFLVMWLMNITTTEQRKGIADYFNPVAVSQSNSGADGMLAGRSVDKSGSLTTPNAAGDQASPVASPPVVASVGDSDRQPAGRKDAMPHPPGSAVPPVDLLRPAADSAPPAGESAPPAAGAGTAANQGIGATRAELEALLDRQSAELTEKVALETLEHDLRQRIAASPDLNALSGSLVIQQVPEGLRVQLTDQARFSMFKVGSAQMNDQGRRLMRMVAAALAAVPNPIGITGHTDALGYAADAKYGNWELSSDRANAARRELLSGGIPGARIVRVEGRADLDHFGSSDPLDPSNRRISITLLRRPG</sequence>
<dbReference type="SUPFAM" id="SSF103088">
    <property type="entry name" value="OmpA-like"/>
    <property type="match status" value="1"/>
</dbReference>
<evidence type="ECO:0000259" key="9">
    <source>
        <dbReference type="PROSITE" id="PS51123"/>
    </source>
</evidence>
<dbReference type="Proteomes" id="UP000069935">
    <property type="component" value="Chromosome 6"/>
</dbReference>
<dbReference type="RefSeq" id="WP_045584863.1">
    <property type="nucleotide sequence ID" value="NZ_CP012406.1"/>
</dbReference>
<dbReference type="AlphaFoldDB" id="A0AAC8W5G3"/>
<dbReference type="EMBL" id="CP012406">
    <property type="protein sequence ID" value="ALG75387.1"/>
    <property type="molecule type" value="Genomic_DNA"/>
</dbReference>
<dbReference type="Pfam" id="PF13677">
    <property type="entry name" value="MotB_plug"/>
    <property type="match status" value="1"/>
</dbReference>
<dbReference type="PROSITE" id="PS51123">
    <property type="entry name" value="OMPA_2"/>
    <property type="match status" value="1"/>
</dbReference>
<evidence type="ECO:0000256" key="5">
    <source>
        <dbReference type="ARBA" id="ARBA00022989"/>
    </source>
</evidence>
<evidence type="ECO:0000256" key="6">
    <source>
        <dbReference type="ARBA" id="ARBA00023136"/>
    </source>
</evidence>
<dbReference type="InterPro" id="IPR006665">
    <property type="entry name" value="OmpA-like"/>
</dbReference>
<organism evidence="10 11">
    <name type="scientific">Azospirillum thiophilum</name>
    <dbReference type="NCBI Taxonomy" id="528244"/>
    <lineage>
        <taxon>Bacteria</taxon>
        <taxon>Pseudomonadati</taxon>
        <taxon>Pseudomonadota</taxon>
        <taxon>Alphaproteobacteria</taxon>
        <taxon>Rhodospirillales</taxon>
        <taxon>Azospirillaceae</taxon>
        <taxon>Azospirillum</taxon>
    </lineage>
</organism>
<reference evidence="11" key="1">
    <citation type="submission" date="2015-08" db="EMBL/GenBank/DDBJ databases">
        <title>Complete Genome Sequence of Azospirillum thiophilum BV-S.</title>
        <authorList>
            <person name="Fomenkov A."/>
            <person name="Vincze T."/>
            <person name="Grabovich M."/>
            <person name="Dubinina G."/>
            <person name="Orlova M."/>
            <person name="Belousova E."/>
            <person name="Roberts R.J."/>
        </authorList>
    </citation>
    <scope>NUCLEOTIDE SEQUENCE [LARGE SCALE GENOMIC DNA]</scope>
    <source>
        <strain evidence="11">BV-S</strain>
    </source>
</reference>
<dbReference type="PANTHER" id="PTHR30329">
    <property type="entry name" value="STATOR ELEMENT OF FLAGELLAR MOTOR COMPLEX"/>
    <property type="match status" value="1"/>
</dbReference>
<dbReference type="GO" id="GO:0005886">
    <property type="term" value="C:plasma membrane"/>
    <property type="evidence" value="ECO:0007669"/>
    <property type="project" value="UniProtKB-SubCell"/>
</dbReference>
<evidence type="ECO:0000256" key="2">
    <source>
        <dbReference type="ARBA" id="ARBA00008914"/>
    </source>
</evidence>
<evidence type="ECO:0000256" key="1">
    <source>
        <dbReference type="ARBA" id="ARBA00004162"/>
    </source>
</evidence>
<evidence type="ECO:0000256" key="7">
    <source>
        <dbReference type="PROSITE-ProRule" id="PRU00473"/>
    </source>
</evidence>
<feature type="domain" description="OmpA-like" evidence="9">
    <location>
        <begin position="226"/>
        <end position="345"/>
    </location>
</feature>
<gene>
    <name evidence="10" type="ORF">AL072_31425</name>
</gene>
<dbReference type="KEGG" id="ati:AL072_31425"/>
<comment type="subcellular location">
    <subcellularLocation>
        <location evidence="1">Cell membrane</location>
        <topology evidence="1">Single-pass membrane protein</topology>
    </subcellularLocation>
</comment>
<keyword evidence="6 7" id="KW-0472">Membrane</keyword>
<keyword evidence="4" id="KW-0812">Transmembrane</keyword>
<keyword evidence="5" id="KW-1133">Transmembrane helix</keyword>
<dbReference type="Pfam" id="PF00691">
    <property type="entry name" value="OmpA"/>
    <property type="match status" value="1"/>
</dbReference>
<dbReference type="InterPro" id="IPR025713">
    <property type="entry name" value="MotB-like_N_dom"/>
</dbReference>
<keyword evidence="3" id="KW-1003">Cell membrane</keyword>
<accession>A0AAC8W5G3</accession>
<name>A0AAC8W5G3_9PROT</name>
<reference evidence="10 11" key="2">
    <citation type="journal article" date="2016" name="Genome Announc.">
        <title>Complete Genome Sequence of a Strain of Azospirillum thiophilum Isolated from a Sulfide Spring.</title>
        <authorList>
            <person name="Fomenkov A."/>
            <person name="Vincze T."/>
            <person name="Grabovich M."/>
            <person name="Anton B.P."/>
            <person name="Dubinina G."/>
            <person name="Orlova M."/>
            <person name="Belousova E."/>
            <person name="Roberts R.J."/>
        </authorList>
    </citation>
    <scope>NUCLEOTIDE SEQUENCE [LARGE SCALE GENOMIC DNA]</scope>
    <source>
        <strain evidence="10 11">BV-S</strain>
    </source>
</reference>
<evidence type="ECO:0000313" key="10">
    <source>
        <dbReference type="EMBL" id="ALG75387.1"/>
    </source>
</evidence>
<feature type="region of interest" description="Disordered" evidence="8">
    <location>
        <begin position="79"/>
        <end position="165"/>
    </location>
</feature>
<comment type="similarity">
    <text evidence="2">Belongs to the MotB family.</text>
</comment>
<dbReference type="CDD" id="cd07185">
    <property type="entry name" value="OmpA_C-like"/>
    <property type="match status" value="1"/>
</dbReference>
<protein>
    <submittedName>
        <fullName evidence="10">Chemotaxis protein</fullName>
    </submittedName>
</protein>